<dbReference type="OrthoDB" id="345222at2"/>
<dbReference type="EMBL" id="CP041046">
    <property type="protein sequence ID" value="QDE41628.1"/>
    <property type="molecule type" value="Genomic_DNA"/>
</dbReference>
<accession>A0A4Y5ZC54</accession>
<dbReference type="InterPro" id="IPR029030">
    <property type="entry name" value="Caspase-like_dom_sf"/>
</dbReference>
<evidence type="ECO:0000313" key="2">
    <source>
        <dbReference type="EMBL" id="QDE41628.1"/>
    </source>
</evidence>
<dbReference type="InterPro" id="IPR001096">
    <property type="entry name" value="Peptidase_C13"/>
</dbReference>
<dbReference type="AlphaFoldDB" id="A0A4Y5ZC54"/>
<name>A0A4Y5ZC54_9GAMM</name>
<feature type="compositionally biased region" description="Low complexity" evidence="1">
    <location>
        <begin position="13"/>
        <end position="37"/>
    </location>
</feature>
<keyword evidence="3" id="KW-1185">Reference proteome</keyword>
<dbReference type="SUPFAM" id="SSF52129">
    <property type="entry name" value="Caspase-like"/>
    <property type="match status" value="1"/>
</dbReference>
<dbReference type="KEGG" id="lpy:FIV34_10475"/>
<dbReference type="Gene3D" id="3.40.50.1460">
    <property type="match status" value="1"/>
</dbReference>
<feature type="compositionally biased region" description="Pro residues" evidence="1">
    <location>
        <begin position="1"/>
        <end position="12"/>
    </location>
</feature>
<sequence>MTSVAPRPPAPASTPAVAGSSAPPARPAPAATVAAADDAADDEGLQLDVGNWPDNAPTPEQVFASQPEAMRTALGKLAKRTPGKPNVYAVAFGGDASEDVFRNEAEYLDKLMGTRFGSPGHTLVLENNPDTLATRPLASWSNLESALDGLARVMNPKDDILLVYIATHGGSDHSLLVDMDPIPLDQLDPDGLSQILARHDFRWKVVVVNACYSGGYVPKLRGAGSLVMTSARTDRTSFGCGSDSDITYFGHAWLADGLNATPDFVQAFDQARTEIAGWEKRDAVTPSEPQIDVGAGIADKLATWRKVAKIGPAVPFAPAK</sequence>
<dbReference type="Proteomes" id="UP000316093">
    <property type="component" value="Chromosome"/>
</dbReference>
<gene>
    <name evidence="2" type="ORF">FIV34_10475</name>
</gene>
<evidence type="ECO:0000313" key="3">
    <source>
        <dbReference type="Proteomes" id="UP000316093"/>
    </source>
</evidence>
<reference evidence="2 3" key="1">
    <citation type="submission" date="2019-06" db="EMBL/GenBank/DDBJ databases">
        <title>A complete genome sequence for Luteibacter pinisoli MAH-14.</title>
        <authorList>
            <person name="Baltrus D.A."/>
        </authorList>
    </citation>
    <scope>NUCLEOTIDE SEQUENCE [LARGE SCALE GENOMIC DNA]</scope>
    <source>
        <strain evidence="2 3">MAH-14</strain>
    </source>
</reference>
<feature type="region of interest" description="Disordered" evidence="1">
    <location>
        <begin position="1"/>
        <end position="43"/>
    </location>
</feature>
<protein>
    <submittedName>
        <fullName evidence="2">Peptidase C13</fullName>
    </submittedName>
</protein>
<dbReference type="Pfam" id="PF01650">
    <property type="entry name" value="Peptidase_C13"/>
    <property type="match status" value="1"/>
</dbReference>
<dbReference type="GO" id="GO:0006508">
    <property type="term" value="P:proteolysis"/>
    <property type="evidence" value="ECO:0007669"/>
    <property type="project" value="InterPro"/>
</dbReference>
<organism evidence="2 3">
    <name type="scientific">Luteibacter pinisoli</name>
    <dbReference type="NCBI Taxonomy" id="2589080"/>
    <lineage>
        <taxon>Bacteria</taxon>
        <taxon>Pseudomonadati</taxon>
        <taxon>Pseudomonadota</taxon>
        <taxon>Gammaproteobacteria</taxon>
        <taxon>Lysobacterales</taxon>
        <taxon>Rhodanobacteraceae</taxon>
        <taxon>Luteibacter</taxon>
    </lineage>
</organism>
<proteinExistence type="predicted"/>
<dbReference type="GO" id="GO:0008233">
    <property type="term" value="F:peptidase activity"/>
    <property type="evidence" value="ECO:0007669"/>
    <property type="project" value="InterPro"/>
</dbReference>
<evidence type="ECO:0000256" key="1">
    <source>
        <dbReference type="SAM" id="MobiDB-lite"/>
    </source>
</evidence>